<accession>A0A133VJA7</accession>
<reference evidence="1 2" key="1">
    <citation type="journal article" date="2016" name="Sci. Rep.">
        <title>Metabolic traits of an uncultured archaeal lineage -MSBL1- from brine pools of the Red Sea.</title>
        <authorList>
            <person name="Mwirichia R."/>
            <person name="Alam I."/>
            <person name="Rashid M."/>
            <person name="Vinu M."/>
            <person name="Ba-Alawi W."/>
            <person name="Anthony Kamau A."/>
            <person name="Kamanda Ngugi D."/>
            <person name="Goker M."/>
            <person name="Klenk H.P."/>
            <person name="Bajic V."/>
            <person name="Stingl U."/>
        </authorList>
    </citation>
    <scope>NUCLEOTIDE SEQUENCE [LARGE SCALE GENOMIC DNA]</scope>
    <source>
        <strain evidence="1">SCGC-AAA382C18</strain>
    </source>
</reference>
<organism evidence="1 2">
    <name type="scientific">candidate division MSBL1 archaeon SCGC-AAA382C18</name>
    <dbReference type="NCBI Taxonomy" id="1698281"/>
    <lineage>
        <taxon>Archaea</taxon>
        <taxon>Methanobacteriati</taxon>
        <taxon>Methanobacteriota</taxon>
        <taxon>candidate division MSBL1</taxon>
    </lineage>
</organism>
<protein>
    <submittedName>
        <fullName evidence="1">Uncharacterized protein</fullName>
    </submittedName>
</protein>
<proteinExistence type="predicted"/>
<keyword evidence="2" id="KW-1185">Reference proteome</keyword>
<evidence type="ECO:0000313" key="2">
    <source>
        <dbReference type="Proteomes" id="UP000070404"/>
    </source>
</evidence>
<comment type="caution">
    <text evidence="1">The sequence shown here is derived from an EMBL/GenBank/DDBJ whole genome shotgun (WGS) entry which is preliminary data.</text>
</comment>
<dbReference type="AlphaFoldDB" id="A0A133VJA7"/>
<sequence>MTEMGEETIVLKEENKTGSLFKEIRYKSPIHIHLLETAVDQKMNFSPVAEDFDLFEPIFVGLRAYEKDSVKKKSAGLKLQQSQSVKWIK</sequence>
<evidence type="ECO:0000313" key="1">
    <source>
        <dbReference type="EMBL" id="KXB06548.1"/>
    </source>
</evidence>
<dbReference type="EMBL" id="LHYF01000035">
    <property type="protein sequence ID" value="KXB06548.1"/>
    <property type="molecule type" value="Genomic_DNA"/>
</dbReference>
<dbReference type="Proteomes" id="UP000070404">
    <property type="component" value="Unassembled WGS sequence"/>
</dbReference>
<gene>
    <name evidence="1" type="ORF">AKJ52_02090</name>
</gene>
<name>A0A133VJA7_9EURY</name>